<feature type="transmembrane region" description="Helical" evidence="9">
    <location>
        <begin position="24"/>
        <end position="45"/>
    </location>
</feature>
<keyword evidence="3" id="KW-1003">Cell membrane</keyword>
<dbReference type="GO" id="GO:0005886">
    <property type="term" value="C:plasma membrane"/>
    <property type="evidence" value="ECO:0007669"/>
    <property type="project" value="UniProtKB-SubCell"/>
</dbReference>
<dbReference type="Gene3D" id="1.20.1560.10">
    <property type="entry name" value="ABC transporter type 1, transmembrane domain"/>
    <property type="match status" value="1"/>
</dbReference>
<feature type="transmembrane region" description="Helical" evidence="9">
    <location>
        <begin position="248"/>
        <end position="268"/>
    </location>
</feature>
<comment type="subcellular location">
    <subcellularLocation>
        <location evidence="1">Cell membrane</location>
        <topology evidence="1">Multi-pass membrane protein</topology>
    </subcellularLocation>
</comment>
<keyword evidence="6" id="KW-0067">ATP-binding</keyword>
<dbReference type="FunFam" id="3.40.50.300:FF:000221">
    <property type="entry name" value="Multidrug ABC transporter ATP-binding protein"/>
    <property type="match status" value="1"/>
</dbReference>
<dbReference type="GO" id="GO:0034040">
    <property type="term" value="F:ATPase-coupled lipid transmembrane transporter activity"/>
    <property type="evidence" value="ECO:0007669"/>
    <property type="project" value="TreeGrafter"/>
</dbReference>
<dbReference type="SUPFAM" id="SSF52540">
    <property type="entry name" value="P-loop containing nucleoside triphosphate hydrolases"/>
    <property type="match status" value="1"/>
</dbReference>
<protein>
    <submittedName>
        <fullName evidence="12">ABC transporter permease</fullName>
    </submittedName>
</protein>
<dbReference type="Proteomes" id="UP000069241">
    <property type="component" value="Chromosome"/>
</dbReference>
<dbReference type="PROSITE" id="PS50929">
    <property type="entry name" value="ABC_TM1F"/>
    <property type="match status" value="1"/>
</dbReference>
<accession>A0A0X8JIS2</accession>
<dbReference type="GO" id="GO:0005524">
    <property type="term" value="F:ATP binding"/>
    <property type="evidence" value="ECO:0007669"/>
    <property type="project" value="UniProtKB-KW"/>
</dbReference>
<evidence type="ECO:0000259" key="10">
    <source>
        <dbReference type="PROSITE" id="PS50893"/>
    </source>
</evidence>
<dbReference type="GO" id="GO:0140359">
    <property type="term" value="F:ABC-type transporter activity"/>
    <property type="evidence" value="ECO:0007669"/>
    <property type="project" value="InterPro"/>
</dbReference>
<dbReference type="EMBL" id="CP014229">
    <property type="protein sequence ID" value="AMD89565.1"/>
    <property type="molecule type" value="Genomic_DNA"/>
</dbReference>
<feature type="domain" description="ABC transporter" evidence="10">
    <location>
        <begin position="338"/>
        <end position="572"/>
    </location>
</feature>
<dbReference type="STRING" id="44742.AXF13_05240"/>
<dbReference type="InterPro" id="IPR011527">
    <property type="entry name" value="ABC1_TM_dom"/>
</dbReference>
<evidence type="ECO:0000256" key="9">
    <source>
        <dbReference type="SAM" id="Phobius"/>
    </source>
</evidence>
<feature type="transmembrane region" description="Helical" evidence="9">
    <location>
        <begin position="57"/>
        <end position="75"/>
    </location>
</feature>
<keyword evidence="8 9" id="KW-0472">Membrane</keyword>
<dbReference type="Gene3D" id="3.40.50.300">
    <property type="entry name" value="P-loop containing nucleotide triphosphate hydrolases"/>
    <property type="match status" value="1"/>
</dbReference>
<evidence type="ECO:0000256" key="5">
    <source>
        <dbReference type="ARBA" id="ARBA00022741"/>
    </source>
</evidence>
<evidence type="ECO:0000256" key="3">
    <source>
        <dbReference type="ARBA" id="ARBA00022475"/>
    </source>
</evidence>
<evidence type="ECO:0000256" key="7">
    <source>
        <dbReference type="ARBA" id="ARBA00022989"/>
    </source>
</evidence>
<gene>
    <name evidence="12" type="ORF">AXF13_05240</name>
</gene>
<dbReference type="SMART" id="SM00382">
    <property type="entry name" value="AAA"/>
    <property type="match status" value="1"/>
</dbReference>
<dbReference type="InterPro" id="IPR027417">
    <property type="entry name" value="P-loop_NTPase"/>
</dbReference>
<dbReference type="PROSITE" id="PS00211">
    <property type="entry name" value="ABC_TRANSPORTER_1"/>
    <property type="match status" value="1"/>
</dbReference>
<dbReference type="SUPFAM" id="SSF90123">
    <property type="entry name" value="ABC transporter transmembrane region"/>
    <property type="match status" value="1"/>
</dbReference>
<feature type="transmembrane region" description="Helical" evidence="9">
    <location>
        <begin position="137"/>
        <end position="157"/>
    </location>
</feature>
<dbReference type="Pfam" id="PF00005">
    <property type="entry name" value="ABC_tran"/>
    <property type="match status" value="1"/>
</dbReference>
<dbReference type="PANTHER" id="PTHR24221">
    <property type="entry name" value="ATP-BINDING CASSETTE SUB-FAMILY B"/>
    <property type="match status" value="1"/>
</dbReference>
<evidence type="ECO:0000256" key="1">
    <source>
        <dbReference type="ARBA" id="ARBA00004651"/>
    </source>
</evidence>
<organism evidence="12 13">
    <name type="scientific">Desulfovibrio fairfieldensis</name>
    <dbReference type="NCBI Taxonomy" id="44742"/>
    <lineage>
        <taxon>Bacteria</taxon>
        <taxon>Pseudomonadati</taxon>
        <taxon>Thermodesulfobacteriota</taxon>
        <taxon>Desulfovibrionia</taxon>
        <taxon>Desulfovibrionales</taxon>
        <taxon>Desulfovibrionaceae</taxon>
        <taxon>Desulfovibrio</taxon>
    </lineage>
</organism>
<dbReference type="GO" id="GO:0016887">
    <property type="term" value="F:ATP hydrolysis activity"/>
    <property type="evidence" value="ECO:0007669"/>
    <property type="project" value="InterPro"/>
</dbReference>
<evidence type="ECO:0000256" key="8">
    <source>
        <dbReference type="ARBA" id="ARBA00023136"/>
    </source>
</evidence>
<dbReference type="PROSITE" id="PS50893">
    <property type="entry name" value="ABC_TRANSPORTER_2"/>
    <property type="match status" value="1"/>
</dbReference>
<dbReference type="InterPro" id="IPR003593">
    <property type="entry name" value="AAA+_ATPase"/>
</dbReference>
<keyword evidence="4 9" id="KW-0812">Transmembrane</keyword>
<dbReference type="Pfam" id="PF00664">
    <property type="entry name" value="ABC_membrane"/>
    <property type="match status" value="1"/>
</dbReference>
<evidence type="ECO:0000256" key="4">
    <source>
        <dbReference type="ARBA" id="ARBA00022692"/>
    </source>
</evidence>
<evidence type="ECO:0000256" key="2">
    <source>
        <dbReference type="ARBA" id="ARBA00022448"/>
    </source>
</evidence>
<dbReference type="InterPro" id="IPR036640">
    <property type="entry name" value="ABC1_TM_sf"/>
</dbReference>
<dbReference type="AlphaFoldDB" id="A0A0X8JIS2"/>
<sequence length="595" mass="66329">MSGICAIRHLMKLAPESVPPMRQAVFFAAAAAFFYPIPIFMAWMVFRSLQNGTSNSLMALFFAIATIAIILVFICRARCTAFAHKASFIFGTKICAVLMDHLGKIPLHWFSNKSTGELKKILKHDIELMEYFIAHNISDSIACVLLPILCICILFFINTTLSFVILSIIIIAIYIHYITFKLMKNTTLNDEYFKTVSILHSDTIEFIHGMQDIKIFNRTNESYRRMDDAIKNFKKIQIDIQKVFLHRCMYFLTITAMAFVITAIAGAYLYKSGYIQLDIMLLFIMVGWISFVPLTRMPRFITFLWKAGVGYHGMKQLLDVPEEVRGDRKYDSSIVPDLRVENLSVNYDDKPVLKNISFEARASAITAIVGFSGSGKSTLVAALAGMERLSSGRITVGGIDLQEFASGELGKLMALVFQNPFIFSGTVRENLCLGLDNPSQEQIEAAARMVQCDKFIKSLPNGYDTRIGSGGEVHLSGGQRQRLALARMALHNAPVVLLDEASAFVDPESEEAIQKGLSNFLKNKTVIVVAHRLSSIAHADNIIVLDKGAIAESGTHAELLQQNGVYSRMWDAWQTTRSWELCSPSEKNSSGGKDA</sequence>
<proteinExistence type="predicted"/>
<feature type="transmembrane region" description="Helical" evidence="9">
    <location>
        <begin position="163"/>
        <end position="180"/>
    </location>
</feature>
<feature type="transmembrane region" description="Helical" evidence="9">
    <location>
        <begin position="274"/>
        <end position="294"/>
    </location>
</feature>
<keyword evidence="7 9" id="KW-1133">Transmembrane helix</keyword>
<evidence type="ECO:0000313" key="13">
    <source>
        <dbReference type="Proteomes" id="UP000069241"/>
    </source>
</evidence>
<dbReference type="InterPro" id="IPR017871">
    <property type="entry name" value="ABC_transporter-like_CS"/>
</dbReference>
<evidence type="ECO:0000313" key="12">
    <source>
        <dbReference type="EMBL" id="AMD89565.1"/>
    </source>
</evidence>
<feature type="domain" description="ABC transmembrane type-1" evidence="11">
    <location>
        <begin position="24"/>
        <end position="304"/>
    </location>
</feature>
<name>A0A0X8JIS2_9BACT</name>
<keyword evidence="13" id="KW-1185">Reference proteome</keyword>
<keyword evidence="5" id="KW-0547">Nucleotide-binding</keyword>
<dbReference type="KEGG" id="dfi:AXF13_05240"/>
<dbReference type="PANTHER" id="PTHR24221:SF654">
    <property type="entry name" value="ATP-BINDING CASSETTE SUB-FAMILY B MEMBER 6"/>
    <property type="match status" value="1"/>
</dbReference>
<reference evidence="13" key="1">
    <citation type="submission" date="2016-02" db="EMBL/GenBank/DDBJ databases">
        <authorList>
            <person name="Holder M.E."/>
            <person name="Ajami N.J."/>
            <person name="Petrosino J.F."/>
        </authorList>
    </citation>
    <scope>NUCLEOTIDE SEQUENCE [LARGE SCALE GENOMIC DNA]</scope>
    <source>
        <strain evidence="13">CCUG 45958</strain>
    </source>
</reference>
<dbReference type="InterPro" id="IPR003439">
    <property type="entry name" value="ABC_transporter-like_ATP-bd"/>
</dbReference>
<evidence type="ECO:0000259" key="11">
    <source>
        <dbReference type="PROSITE" id="PS50929"/>
    </source>
</evidence>
<evidence type="ECO:0000256" key="6">
    <source>
        <dbReference type="ARBA" id="ARBA00022840"/>
    </source>
</evidence>
<keyword evidence="2" id="KW-0813">Transport</keyword>
<dbReference type="InterPro" id="IPR039421">
    <property type="entry name" value="Type_1_exporter"/>
</dbReference>